<evidence type="ECO:0000256" key="3">
    <source>
        <dbReference type="ARBA" id="ARBA00022692"/>
    </source>
</evidence>
<dbReference type="Pfam" id="PF02361">
    <property type="entry name" value="CbiQ"/>
    <property type="match status" value="1"/>
</dbReference>
<dbReference type="OrthoDB" id="5431428at2"/>
<dbReference type="RefSeq" id="WP_074702541.1">
    <property type="nucleotide sequence ID" value="NZ_CP018863.1"/>
</dbReference>
<keyword evidence="2" id="KW-1003">Cell membrane</keyword>
<evidence type="ECO:0000256" key="2">
    <source>
        <dbReference type="ARBA" id="ARBA00022475"/>
    </source>
</evidence>
<reference evidence="7 8" key="1">
    <citation type="submission" date="2016-10" db="EMBL/GenBank/DDBJ databases">
        <authorList>
            <person name="de Groot N.N."/>
        </authorList>
    </citation>
    <scope>NUCLEOTIDE SEQUENCE [LARGE SCALE GENOMIC DNA]</scope>
    <source>
        <strain evidence="7 8">DSM 20117</strain>
    </source>
</reference>
<keyword evidence="5 6" id="KW-0472">Membrane</keyword>
<feature type="transmembrane region" description="Helical" evidence="6">
    <location>
        <begin position="32"/>
        <end position="62"/>
    </location>
</feature>
<dbReference type="CDD" id="cd16914">
    <property type="entry name" value="EcfT"/>
    <property type="match status" value="1"/>
</dbReference>
<comment type="subcellular location">
    <subcellularLocation>
        <location evidence="1">Membrane</location>
        <topology evidence="1">Multi-pass membrane protein</topology>
    </subcellularLocation>
</comment>
<evidence type="ECO:0000256" key="1">
    <source>
        <dbReference type="ARBA" id="ARBA00004141"/>
    </source>
</evidence>
<dbReference type="GO" id="GO:0005886">
    <property type="term" value="C:plasma membrane"/>
    <property type="evidence" value="ECO:0007669"/>
    <property type="project" value="UniProtKB-ARBA"/>
</dbReference>
<dbReference type="Proteomes" id="UP000181917">
    <property type="component" value="Unassembled WGS sequence"/>
</dbReference>
<keyword evidence="4 6" id="KW-1133">Transmembrane helix</keyword>
<dbReference type="InterPro" id="IPR051611">
    <property type="entry name" value="ECF_transporter_component"/>
</dbReference>
<protein>
    <submittedName>
        <fullName evidence="7">Energy-coupling factor transport system permease protein</fullName>
    </submittedName>
</protein>
<proteinExistence type="predicted"/>
<dbReference type="PANTHER" id="PTHR34857:SF2">
    <property type="entry name" value="SLL0384 PROTEIN"/>
    <property type="match status" value="1"/>
</dbReference>
<organism evidence="7 8">
    <name type="scientific">Crystallibacter crystallopoietes</name>
    <dbReference type="NCBI Taxonomy" id="37928"/>
    <lineage>
        <taxon>Bacteria</taxon>
        <taxon>Bacillati</taxon>
        <taxon>Actinomycetota</taxon>
        <taxon>Actinomycetes</taxon>
        <taxon>Micrococcales</taxon>
        <taxon>Micrococcaceae</taxon>
        <taxon>Crystallibacter</taxon>
    </lineage>
</organism>
<feature type="transmembrane region" description="Helical" evidence="6">
    <location>
        <begin position="225"/>
        <end position="244"/>
    </location>
</feature>
<dbReference type="STRING" id="37928.SAMN04489742_4338"/>
<keyword evidence="8" id="KW-1185">Reference proteome</keyword>
<gene>
    <name evidence="7" type="ORF">SAMN04489742_4338</name>
</gene>
<dbReference type="AlphaFoldDB" id="A0A1H1GVE6"/>
<dbReference type="PANTHER" id="PTHR34857">
    <property type="entry name" value="SLL0384 PROTEIN"/>
    <property type="match status" value="1"/>
</dbReference>
<evidence type="ECO:0000256" key="5">
    <source>
        <dbReference type="ARBA" id="ARBA00023136"/>
    </source>
</evidence>
<name>A0A1H1GVE6_9MICC</name>
<keyword evidence="3 6" id="KW-0812">Transmembrane</keyword>
<evidence type="ECO:0000256" key="6">
    <source>
        <dbReference type="SAM" id="Phobius"/>
    </source>
</evidence>
<dbReference type="KEGG" id="acry:AC20117_17685"/>
<evidence type="ECO:0000256" key="4">
    <source>
        <dbReference type="ARBA" id="ARBA00022989"/>
    </source>
</evidence>
<accession>A0A1H1GVE6</accession>
<dbReference type="InterPro" id="IPR003339">
    <property type="entry name" value="ABC/ECF_trnsptr_transmembrane"/>
</dbReference>
<dbReference type="EMBL" id="FNKH01000002">
    <property type="protein sequence ID" value="SDR16868.1"/>
    <property type="molecule type" value="Genomic_DNA"/>
</dbReference>
<sequence length="246" mass="25300">MIRLHPFTGLALAAAAALLTLAADRWWLSLAVTGAAVCLAVLAGTAARLVLTAGAVLAPLWLSQLMVHALFDPAGSEVLFAGGPVRLTLEGLTTAGSLGLRAAAFVSVFLLYSVTVDRIELVRAIDAARVPAQLGYIVAATLALVPATAERARAIAQAQAVRGAGEGSGPTGWLRRKRLLAVPLVLSSIQDATERSVQLQLRGFAGGPGRTQLHPVAAKSWEKPFGLLVLCLAAAAAVLLAIPGGR</sequence>
<evidence type="ECO:0000313" key="8">
    <source>
        <dbReference type="Proteomes" id="UP000181917"/>
    </source>
</evidence>
<evidence type="ECO:0000313" key="7">
    <source>
        <dbReference type="EMBL" id="SDR16868.1"/>
    </source>
</evidence>